<dbReference type="NCBIfam" id="TIGR04350">
    <property type="entry name" value="C_S_lyase_PatB"/>
    <property type="match status" value="1"/>
</dbReference>
<dbReference type="InterPro" id="IPR015421">
    <property type="entry name" value="PyrdxlP-dep_Trfase_major"/>
</dbReference>
<dbReference type="InterPro" id="IPR027619">
    <property type="entry name" value="C-S_lyase_PatB-like"/>
</dbReference>
<keyword evidence="3" id="KW-0663">Pyridoxal phosphate</keyword>
<evidence type="ECO:0000259" key="6">
    <source>
        <dbReference type="Pfam" id="PF00155"/>
    </source>
</evidence>
<evidence type="ECO:0000256" key="3">
    <source>
        <dbReference type="ARBA" id="ARBA00022898"/>
    </source>
</evidence>
<dbReference type="CDD" id="cd00609">
    <property type="entry name" value="AAT_like"/>
    <property type="match status" value="1"/>
</dbReference>
<dbReference type="GO" id="GO:0047804">
    <property type="term" value="F:cysteine-S-conjugate beta-lyase activity"/>
    <property type="evidence" value="ECO:0007669"/>
    <property type="project" value="UniProtKB-EC"/>
</dbReference>
<evidence type="ECO:0000256" key="5">
    <source>
        <dbReference type="ARBA" id="ARBA00037974"/>
    </source>
</evidence>
<dbReference type="Gene3D" id="3.90.1150.10">
    <property type="entry name" value="Aspartate Aminotransferase, domain 1"/>
    <property type="match status" value="1"/>
</dbReference>
<evidence type="ECO:0000313" key="7">
    <source>
        <dbReference type="EMBL" id="MDR7089373.1"/>
    </source>
</evidence>
<dbReference type="InterPro" id="IPR015422">
    <property type="entry name" value="PyrdxlP-dep_Trfase_small"/>
</dbReference>
<dbReference type="PANTHER" id="PTHR43525:SF1">
    <property type="entry name" value="PROTEIN MALY"/>
    <property type="match status" value="1"/>
</dbReference>
<dbReference type="Proteomes" id="UP001253595">
    <property type="component" value="Unassembled WGS sequence"/>
</dbReference>
<sequence length="393" mass="44561">MDFNFDQKIQRENTHSVKFDGRRQYFGTTDVSPLWVADMDFAVPECVTRALQERINHPVFGYTLYPESIYQSIIDWFQRRHQWTIEREWIVFAPGVVPSLFAAAKAFAQEGEGVIVQSPVYFPFFSAVTTNNRKLINNPLREINGRYEMDFEHLEQCAQQGATLLMLCTPHNPVGRVWSEAELQQVLEISRRYDLTILSDDIHCDLVYSGVKHTMLGRLAQPGDKLITTIAPNKSFNIPGLGLSALVIPNAAERNAMKHMFETLHVGNYNPLSIAAFEAAYREGDHWLDALMQYLETTRDFAADFIAREIPQIKLIKPEATYLLWLDCRGLGMGDAQLRDFFVRSCKVGMNPGTVFGEGGSGFMRMNIGARSVVIINALNSILKNIPSRSNEL</sequence>
<organism evidence="7 8">
    <name type="scientific">Cellvibrio fibrivorans</name>
    <dbReference type="NCBI Taxonomy" id="126350"/>
    <lineage>
        <taxon>Bacteria</taxon>
        <taxon>Pseudomonadati</taxon>
        <taxon>Pseudomonadota</taxon>
        <taxon>Gammaproteobacteria</taxon>
        <taxon>Cellvibrionales</taxon>
        <taxon>Cellvibrionaceae</taxon>
        <taxon>Cellvibrio</taxon>
    </lineage>
</organism>
<reference evidence="7 8" key="1">
    <citation type="submission" date="2023-07" db="EMBL/GenBank/DDBJ databases">
        <title>Sorghum-associated microbial communities from plants grown in Nebraska, USA.</title>
        <authorList>
            <person name="Schachtman D."/>
        </authorList>
    </citation>
    <scope>NUCLEOTIDE SEQUENCE [LARGE SCALE GENOMIC DNA]</scope>
    <source>
        <strain evidence="7 8">BE190</strain>
    </source>
</reference>
<evidence type="ECO:0000313" key="8">
    <source>
        <dbReference type="Proteomes" id="UP001253595"/>
    </source>
</evidence>
<protein>
    <recommendedName>
        <fullName evidence="2">cysteine-S-conjugate beta-lyase</fullName>
        <ecNumber evidence="2">4.4.1.13</ecNumber>
    </recommendedName>
</protein>
<dbReference type="Gene3D" id="3.40.640.10">
    <property type="entry name" value="Type I PLP-dependent aspartate aminotransferase-like (Major domain)"/>
    <property type="match status" value="1"/>
</dbReference>
<evidence type="ECO:0000256" key="1">
    <source>
        <dbReference type="ARBA" id="ARBA00001933"/>
    </source>
</evidence>
<evidence type="ECO:0000256" key="2">
    <source>
        <dbReference type="ARBA" id="ARBA00012224"/>
    </source>
</evidence>
<accession>A0ABU1UW02</accession>
<keyword evidence="4 7" id="KW-0456">Lyase</keyword>
<dbReference type="Pfam" id="PF00155">
    <property type="entry name" value="Aminotran_1_2"/>
    <property type="match status" value="1"/>
</dbReference>
<dbReference type="EMBL" id="JAVDVX010000002">
    <property type="protein sequence ID" value="MDR7089373.1"/>
    <property type="molecule type" value="Genomic_DNA"/>
</dbReference>
<comment type="similarity">
    <text evidence="5">Belongs to the class-II pyridoxal-phosphate-dependent aminotransferase family. MalY/PatB cystathionine beta-lyase subfamily.</text>
</comment>
<keyword evidence="8" id="KW-1185">Reference proteome</keyword>
<dbReference type="PANTHER" id="PTHR43525">
    <property type="entry name" value="PROTEIN MALY"/>
    <property type="match status" value="1"/>
</dbReference>
<dbReference type="SUPFAM" id="SSF53383">
    <property type="entry name" value="PLP-dependent transferases"/>
    <property type="match status" value="1"/>
</dbReference>
<dbReference type="InterPro" id="IPR051798">
    <property type="entry name" value="Class-II_PLP-Dep_Aminotrans"/>
</dbReference>
<proteinExistence type="inferred from homology"/>
<dbReference type="EC" id="4.4.1.13" evidence="2"/>
<dbReference type="InterPro" id="IPR015424">
    <property type="entry name" value="PyrdxlP-dep_Trfase"/>
</dbReference>
<comment type="caution">
    <text evidence="7">The sequence shown here is derived from an EMBL/GenBank/DDBJ whole genome shotgun (WGS) entry which is preliminary data.</text>
</comment>
<gene>
    <name evidence="7" type="ORF">J2X05_001379</name>
</gene>
<name>A0ABU1UW02_9GAMM</name>
<dbReference type="InterPro" id="IPR004839">
    <property type="entry name" value="Aminotransferase_I/II_large"/>
</dbReference>
<dbReference type="RefSeq" id="WP_310070400.1">
    <property type="nucleotide sequence ID" value="NZ_JAVDVX010000002.1"/>
</dbReference>
<feature type="domain" description="Aminotransferase class I/classII large" evidence="6">
    <location>
        <begin position="35"/>
        <end position="370"/>
    </location>
</feature>
<evidence type="ECO:0000256" key="4">
    <source>
        <dbReference type="ARBA" id="ARBA00023239"/>
    </source>
</evidence>
<comment type="cofactor">
    <cofactor evidence="1">
        <name>pyridoxal 5'-phosphate</name>
        <dbReference type="ChEBI" id="CHEBI:597326"/>
    </cofactor>
</comment>